<dbReference type="Gramene" id="GBG87854">
    <property type="protein sequence ID" value="GBG87854"/>
    <property type="gene ID" value="CBR_g46010"/>
</dbReference>
<evidence type="ECO:0000313" key="3">
    <source>
        <dbReference type="EMBL" id="GBG87854.1"/>
    </source>
</evidence>
<evidence type="ECO:0000256" key="2">
    <source>
        <dbReference type="SAM" id="MobiDB-lite"/>
    </source>
</evidence>
<organism evidence="3 4">
    <name type="scientific">Chara braunii</name>
    <name type="common">Braun's stonewort</name>
    <dbReference type="NCBI Taxonomy" id="69332"/>
    <lineage>
        <taxon>Eukaryota</taxon>
        <taxon>Viridiplantae</taxon>
        <taxon>Streptophyta</taxon>
        <taxon>Charophyceae</taxon>
        <taxon>Charales</taxon>
        <taxon>Characeae</taxon>
        <taxon>Chara</taxon>
    </lineage>
</organism>
<evidence type="ECO:0000313" key="4">
    <source>
        <dbReference type="Proteomes" id="UP000265515"/>
    </source>
</evidence>
<feature type="region of interest" description="Disordered" evidence="2">
    <location>
        <begin position="213"/>
        <end position="249"/>
    </location>
</feature>
<comment type="caution">
    <text evidence="3">The sequence shown here is derived from an EMBL/GenBank/DDBJ whole genome shotgun (WGS) entry which is preliminary data.</text>
</comment>
<feature type="compositionally biased region" description="Basic and acidic residues" evidence="2">
    <location>
        <begin position="213"/>
        <end position="233"/>
    </location>
</feature>
<reference evidence="3 4" key="1">
    <citation type="journal article" date="2018" name="Cell">
        <title>The Chara Genome: Secondary Complexity and Implications for Plant Terrestrialization.</title>
        <authorList>
            <person name="Nishiyama T."/>
            <person name="Sakayama H."/>
            <person name="Vries J.D."/>
            <person name="Buschmann H."/>
            <person name="Saint-Marcoux D."/>
            <person name="Ullrich K.K."/>
            <person name="Haas F.B."/>
            <person name="Vanderstraeten L."/>
            <person name="Becker D."/>
            <person name="Lang D."/>
            <person name="Vosolsobe S."/>
            <person name="Rombauts S."/>
            <person name="Wilhelmsson P.K.I."/>
            <person name="Janitza P."/>
            <person name="Kern R."/>
            <person name="Heyl A."/>
            <person name="Rumpler F."/>
            <person name="Villalobos L.I.A.C."/>
            <person name="Clay J.M."/>
            <person name="Skokan R."/>
            <person name="Toyoda A."/>
            <person name="Suzuki Y."/>
            <person name="Kagoshima H."/>
            <person name="Schijlen E."/>
            <person name="Tajeshwar N."/>
            <person name="Catarino B."/>
            <person name="Hetherington A.J."/>
            <person name="Saltykova A."/>
            <person name="Bonnot C."/>
            <person name="Breuninger H."/>
            <person name="Symeonidi A."/>
            <person name="Radhakrishnan G.V."/>
            <person name="Van Nieuwerburgh F."/>
            <person name="Deforce D."/>
            <person name="Chang C."/>
            <person name="Karol K.G."/>
            <person name="Hedrich R."/>
            <person name="Ulvskov P."/>
            <person name="Glockner G."/>
            <person name="Delwiche C.F."/>
            <person name="Petrasek J."/>
            <person name="Van de Peer Y."/>
            <person name="Friml J."/>
            <person name="Beilby M."/>
            <person name="Dolan L."/>
            <person name="Kohara Y."/>
            <person name="Sugano S."/>
            <person name="Fujiyama A."/>
            <person name="Delaux P.-M."/>
            <person name="Quint M."/>
            <person name="TheiBen G."/>
            <person name="Hagemann M."/>
            <person name="Harholt J."/>
            <person name="Dunand C."/>
            <person name="Zachgo S."/>
            <person name="Langdale J."/>
            <person name="Maumus F."/>
            <person name="Straeten D.V.D."/>
            <person name="Gould S.B."/>
            <person name="Rensing S.A."/>
        </authorList>
    </citation>
    <scope>NUCLEOTIDE SEQUENCE [LARGE SCALE GENOMIC DNA]</scope>
    <source>
        <strain evidence="3 4">S276</strain>
    </source>
</reference>
<dbReference type="EMBL" id="BFEA01000635">
    <property type="protein sequence ID" value="GBG87854.1"/>
    <property type="molecule type" value="Genomic_DNA"/>
</dbReference>
<protein>
    <submittedName>
        <fullName evidence="3">Uncharacterized protein</fullName>
    </submittedName>
</protein>
<name>A0A388LZV5_CHABU</name>
<gene>
    <name evidence="3" type="ORF">CBR_g46010</name>
</gene>
<proteinExistence type="predicted"/>
<keyword evidence="4" id="KW-1185">Reference proteome</keyword>
<keyword evidence="1" id="KW-0175">Coiled coil</keyword>
<dbReference type="Proteomes" id="UP000265515">
    <property type="component" value="Unassembled WGS sequence"/>
</dbReference>
<feature type="coiled-coil region" evidence="1">
    <location>
        <begin position="75"/>
        <end position="109"/>
    </location>
</feature>
<dbReference type="AlphaFoldDB" id="A0A388LZV5"/>
<evidence type="ECO:0000256" key="1">
    <source>
        <dbReference type="SAM" id="Coils"/>
    </source>
</evidence>
<sequence>MENLKKRNEETEEVVQLWRNDALRLGNKRGSINVRTTEGRTSTRSRLMGTPEETRRLRAELLDIHERRKCDLTELDLLKQKKTDAEVKCVEAELELARLREQMGKLSTEQAGCSTPREADTHLKEKMDEAARSGFRSERKGRVKMTYGRVPRPNGIAKKENDKFLLLQDERKRLKGLKKSGLEELCREEGLQYRTTDATSEELAQLYMTRMFGDEGARQQETGSERSRGKEAAIDASTTVVEEVPPDSA</sequence>
<accession>A0A388LZV5</accession>